<dbReference type="GO" id="GO:0046872">
    <property type="term" value="F:metal ion binding"/>
    <property type="evidence" value="ECO:0007669"/>
    <property type="project" value="InterPro"/>
</dbReference>
<dbReference type="SUPFAM" id="SSF63411">
    <property type="entry name" value="LuxS/MPP-like metallohydrolase"/>
    <property type="match status" value="1"/>
</dbReference>
<dbReference type="InterPro" id="IPR050361">
    <property type="entry name" value="MPP/UQCRC_Complex"/>
</dbReference>
<name>X1I8H9_9ZZZZ</name>
<feature type="domain" description="Peptidase M16 N-terminal" evidence="2">
    <location>
        <begin position="2"/>
        <end position="136"/>
    </location>
</feature>
<gene>
    <name evidence="3" type="ORF">S03H2_60698</name>
</gene>
<protein>
    <recommendedName>
        <fullName evidence="2">Peptidase M16 N-terminal domain-containing protein</fullName>
    </recommendedName>
</protein>
<dbReference type="AlphaFoldDB" id="X1I8H9"/>
<dbReference type="Gene3D" id="3.30.830.10">
    <property type="entry name" value="Metalloenzyme, LuxS/M16 peptidase-like"/>
    <property type="match status" value="1"/>
</dbReference>
<dbReference type="PANTHER" id="PTHR11851">
    <property type="entry name" value="METALLOPROTEASE"/>
    <property type="match status" value="1"/>
</dbReference>
<proteinExistence type="inferred from homology"/>
<dbReference type="EMBL" id="BARU01039137">
    <property type="protein sequence ID" value="GAH77972.1"/>
    <property type="molecule type" value="Genomic_DNA"/>
</dbReference>
<dbReference type="InterPro" id="IPR011249">
    <property type="entry name" value="Metalloenz_LuxS/M16"/>
</dbReference>
<dbReference type="PANTHER" id="PTHR11851:SF49">
    <property type="entry name" value="MITOCHONDRIAL-PROCESSING PEPTIDASE SUBUNIT ALPHA"/>
    <property type="match status" value="1"/>
</dbReference>
<comment type="caution">
    <text evidence="3">The sequence shown here is derived from an EMBL/GenBank/DDBJ whole genome shotgun (WGS) entry which is preliminary data.</text>
</comment>
<dbReference type="InterPro" id="IPR011765">
    <property type="entry name" value="Pept_M16_N"/>
</dbReference>
<evidence type="ECO:0000259" key="2">
    <source>
        <dbReference type="Pfam" id="PF00675"/>
    </source>
</evidence>
<dbReference type="Pfam" id="PF00675">
    <property type="entry name" value="Peptidase_M16"/>
    <property type="match status" value="1"/>
</dbReference>
<evidence type="ECO:0000313" key="3">
    <source>
        <dbReference type="EMBL" id="GAH77972.1"/>
    </source>
</evidence>
<reference evidence="3" key="1">
    <citation type="journal article" date="2014" name="Front. Microbiol.">
        <title>High frequency of phylogenetically diverse reductive dehalogenase-homologous genes in deep subseafloor sedimentary metagenomes.</title>
        <authorList>
            <person name="Kawai M."/>
            <person name="Futagami T."/>
            <person name="Toyoda A."/>
            <person name="Takaki Y."/>
            <person name="Nishi S."/>
            <person name="Hori S."/>
            <person name="Arai W."/>
            <person name="Tsubouchi T."/>
            <person name="Morono Y."/>
            <person name="Uchiyama I."/>
            <person name="Ito T."/>
            <person name="Fujiyama A."/>
            <person name="Inagaki F."/>
            <person name="Takami H."/>
        </authorList>
    </citation>
    <scope>NUCLEOTIDE SEQUENCE</scope>
    <source>
        <strain evidence="3">Expedition CK06-06</strain>
    </source>
</reference>
<accession>X1I8H9</accession>
<organism evidence="3">
    <name type="scientific">marine sediment metagenome</name>
    <dbReference type="NCBI Taxonomy" id="412755"/>
    <lineage>
        <taxon>unclassified sequences</taxon>
        <taxon>metagenomes</taxon>
        <taxon>ecological metagenomes</taxon>
    </lineage>
</organism>
<sequence length="143" mass="16443">MVSVAFAVRNGGINESKKEKGISHFIEHMLYKGTPTRNTKKIAEEIEKNGGELNGFTDEAVTAYWCKMPSKHLDVALDVLTDMVKNPLFDQKELEKERKVIFEEIKMRKDNPMVYVFDKIQSYLYEEPFGTPLIGTFETMNSI</sequence>
<comment type="similarity">
    <text evidence="1">Belongs to the peptidase M16 family.</text>
</comment>
<feature type="non-terminal residue" evidence="3">
    <location>
        <position position="143"/>
    </location>
</feature>
<evidence type="ECO:0000256" key="1">
    <source>
        <dbReference type="ARBA" id="ARBA00007261"/>
    </source>
</evidence>